<protein>
    <submittedName>
        <fullName evidence="2">Myosin-4-like</fullName>
    </submittedName>
</protein>
<gene>
    <name evidence="2" type="ORF">FWK35_00011940</name>
</gene>
<feature type="coiled-coil region" evidence="1">
    <location>
        <begin position="291"/>
        <end position="371"/>
    </location>
</feature>
<dbReference type="AlphaFoldDB" id="A0A6G0YXQ6"/>
<evidence type="ECO:0000256" key="1">
    <source>
        <dbReference type="SAM" id="Coils"/>
    </source>
</evidence>
<dbReference type="OrthoDB" id="6616976at2759"/>
<evidence type="ECO:0000313" key="2">
    <source>
        <dbReference type="EMBL" id="KAF0762942.1"/>
    </source>
</evidence>
<comment type="caution">
    <text evidence="2">The sequence shown here is derived from an EMBL/GenBank/DDBJ whole genome shotgun (WGS) entry which is preliminary data.</text>
</comment>
<reference evidence="2 3" key="1">
    <citation type="submission" date="2019-08" db="EMBL/GenBank/DDBJ databases">
        <title>Whole genome of Aphis craccivora.</title>
        <authorList>
            <person name="Voronova N.V."/>
            <person name="Shulinski R.S."/>
            <person name="Bandarenka Y.V."/>
            <person name="Zhorov D.G."/>
            <person name="Warner D."/>
        </authorList>
    </citation>
    <scope>NUCLEOTIDE SEQUENCE [LARGE SCALE GENOMIC DNA]</scope>
    <source>
        <strain evidence="2">180601</strain>
        <tissue evidence="2">Whole Body</tissue>
    </source>
</reference>
<proteinExistence type="predicted"/>
<keyword evidence="1" id="KW-0175">Coiled coil</keyword>
<feature type="coiled-coil region" evidence="1">
    <location>
        <begin position="5"/>
        <end position="127"/>
    </location>
</feature>
<keyword evidence="3" id="KW-1185">Reference proteome</keyword>
<feature type="coiled-coil region" evidence="1">
    <location>
        <begin position="192"/>
        <end position="240"/>
    </location>
</feature>
<name>A0A6G0YXQ6_APHCR</name>
<organism evidence="2 3">
    <name type="scientific">Aphis craccivora</name>
    <name type="common">Cowpea aphid</name>
    <dbReference type="NCBI Taxonomy" id="307492"/>
    <lineage>
        <taxon>Eukaryota</taxon>
        <taxon>Metazoa</taxon>
        <taxon>Ecdysozoa</taxon>
        <taxon>Arthropoda</taxon>
        <taxon>Hexapoda</taxon>
        <taxon>Insecta</taxon>
        <taxon>Pterygota</taxon>
        <taxon>Neoptera</taxon>
        <taxon>Paraneoptera</taxon>
        <taxon>Hemiptera</taxon>
        <taxon>Sternorrhyncha</taxon>
        <taxon>Aphidomorpha</taxon>
        <taxon>Aphidoidea</taxon>
        <taxon>Aphididae</taxon>
        <taxon>Aphidini</taxon>
        <taxon>Aphis</taxon>
        <taxon>Aphis</taxon>
    </lineage>
</organism>
<dbReference type="Proteomes" id="UP000478052">
    <property type="component" value="Unassembled WGS sequence"/>
</dbReference>
<evidence type="ECO:0000313" key="3">
    <source>
        <dbReference type="Proteomes" id="UP000478052"/>
    </source>
</evidence>
<sequence>MDNESENLHCKIEQLETYIDELEKSLCEYEDTIAKLDEKMLVAIEALDSMKVQQTDMCNELVNKNEELIHDYEELKTRWLYNEALNECLRSKNEQIHTCLEDEKARTQELENDKSTLLKDIKKLQKQLSYITKKFQDEQRLLKSELKVKDQEIICVQKTLADKITQYADLEKKMSIKQDLNESLQSSISELNMKYDKDVSELQGKINGLRDKLKQNCTKLETAERQLQEARDETIQRTAEFKEKIKEISDTLCKERIKLEKKNGKLKAENMTLVSNIACINTKLSSSQMENNTLKSQLTDQKESIKLLEATKYRLEQEIERIKRNETLTAKIAMTEREQHDREQKISEKKLELKSQEERELKELSKKLSERIVSLKKMNYDCDTS</sequence>
<accession>A0A6G0YXQ6</accession>
<dbReference type="EMBL" id="VUJU01002002">
    <property type="protein sequence ID" value="KAF0762942.1"/>
    <property type="molecule type" value="Genomic_DNA"/>
</dbReference>